<evidence type="ECO:0000256" key="14">
    <source>
        <dbReference type="ARBA" id="ARBA00022859"/>
    </source>
</evidence>
<dbReference type="InterPro" id="IPR000626">
    <property type="entry name" value="Ubiquitin-like_dom"/>
</dbReference>
<evidence type="ECO:0000256" key="17">
    <source>
        <dbReference type="ARBA" id="ARBA00023186"/>
    </source>
</evidence>
<evidence type="ECO:0000259" key="24">
    <source>
        <dbReference type="PROSITE" id="PS50053"/>
    </source>
</evidence>
<feature type="region of interest" description="Disordered" evidence="23">
    <location>
        <begin position="385"/>
        <end position="467"/>
    </location>
</feature>
<comment type="subunit">
    <text evidence="22">Component of the BAG6/BAT3 complex, also named BAT3 complex, at least composed of BAG6, UBL4A and GET4/TRC35. Interacts with GET4; the interaction is direct and localizes BAG6 in the cytosol. Interacts with UBL4A; the interaction is direct and required for UBL4A protein stability. Interacts with AIFM1. Interacts with HSPA2. Interacts with CTCFL. Interacts with p300/EP300. Interacts (via ubiquitin-like domain) with RNF126; required for BAG6-dependent ubiquitination of proteins mislocalized to the cytosol. Interacts (via ubiquitin-like domain) with SGTA; SGTA competes with RNF126 by binding the same region of BAG6, thereby promoting deubiquitination of BAG6-target proteins and rescuing them from degradation. Interacts with ricin A chain. Interacts with VCP and AMFR; both form the VCP/p97-AMFR/gp78 complex. Interacts with SYVN1. Interacts with USP13; the interaction is direct and may mediate UBL4A deubiquitination. Interacts with ZFAND2B. Interacts with KPNA2. Interacts with UBQLN4.</text>
</comment>
<evidence type="ECO:0000256" key="7">
    <source>
        <dbReference type="ARBA" id="ARBA00022490"/>
    </source>
</evidence>
<keyword evidence="10" id="KW-0053">Apoptosis</keyword>
<feature type="compositionally biased region" description="Low complexity" evidence="23">
    <location>
        <begin position="560"/>
        <end position="598"/>
    </location>
</feature>
<evidence type="ECO:0000313" key="25">
    <source>
        <dbReference type="EMBL" id="JAP02911.1"/>
    </source>
</evidence>
<feature type="region of interest" description="Disordered" evidence="23">
    <location>
        <begin position="1003"/>
        <end position="1023"/>
    </location>
</feature>
<evidence type="ECO:0000256" key="10">
    <source>
        <dbReference type="ARBA" id="ARBA00022703"/>
    </source>
</evidence>
<dbReference type="GO" id="GO:0006915">
    <property type="term" value="P:apoptotic process"/>
    <property type="evidence" value="ECO:0007669"/>
    <property type="project" value="UniProtKB-KW"/>
</dbReference>
<evidence type="ECO:0000256" key="5">
    <source>
        <dbReference type="ARBA" id="ARBA00021614"/>
    </source>
</evidence>
<dbReference type="SMART" id="SM00213">
    <property type="entry name" value="UBQ"/>
    <property type="match status" value="1"/>
</dbReference>
<evidence type="ECO:0000256" key="9">
    <source>
        <dbReference type="ARBA" id="ARBA00022553"/>
    </source>
</evidence>
<keyword evidence="9" id="KW-0597">Phosphoprotein</keyword>
<feature type="compositionally biased region" description="Polar residues" evidence="23">
    <location>
        <begin position="385"/>
        <end position="410"/>
    </location>
</feature>
<evidence type="ECO:0000256" key="20">
    <source>
        <dbReference type="ARBA" id="ARBA00030033"/>
    </source>
</evidence>
<dbReference type="GO" id="GO:0006325">
    <property type="term" value="P:chromatin organization"/>
    <property type="evidence" value="ECO:0007669"/>
    <property type="project" value="UniProtKB-KW"/>
</dbReference>
<keyword evidence="12" id="KW-0221">Differentiation</keyword>
<feature type="region of interest" description="Disordered" evidence="23">
    <location>
        <begin position="557"/>
        <end position="599"/>
    </location>
</feature>
<dbReference type="PANTHER" id="PTHR15204:SF0">
    <property type="entry name" value="LARGE PROLINE-RICH PROTEIN BAG6"/>
    <property type="match status" value="1"/>
</dbReference>
<dbReference type="EMBL" id="GECL01003213">
    <property type="protein sequence ID" value="JAP02911.1"/>
    <property type="molecule type" value="Transcribed_RNA"/>
</dbReference>
<dbReference type="GO" id="GO:0002376">
    <property type="term" value="P:immune system process"/>
    <property type="evidence" value="ECO:0007669"/>
    <property type="project" value="UniProtKB-KW"/>
</dbReference>
<feature type="region of interest" description="Disordered" evidence="23">
    <location>
        <begin position="496"/>
        <end position="529"/>
    </location>
</feature>
<evidence type="ECO:0000256" key="21">
    <source>
        <dbReference type="ARBA" id="ARBA00046003"/>
    </source>
</evidence>
<dbReference type="GO" id="GO:0036503">
    <property type="term" value="P:ERAD pathway"/>
    <property type="evidence" value="ECO:0007669"/>
    <property type="project" value="TreeGrafter"/>
</dbReference>
<feature type="domain" description="Ubiquitin-like" evidence="24">
    <location>
        <begin position="2"/>
        <end position="63"/>
    </location>
</feature>
<comment type="subcellular location">
    <subcellularLocation>
        <location evidence="3">Cytoplasm</location>
        <location evidence="3">Cytosol</location>
    </subcellularLocation>
    <subcellularLocation>
        <location evidence="2">Nucleus</location>
    </subcellularLocation>
    <subcellularLocation>
        <location evidence="4">Secreted</location>
        <location evidence="4">Extracellular exosome</location>
    </subcellularLocation>
</comment>
<dbReference type="GO" id="GO:0005634">
    <property type="term" value="C:nucleus"/>
    <property type="evidence" value="ECO:0007669"/>
    <property type="project" value="UniProtKB-SubCell"/>
</dbReference>
<feature type="compositionally biased region" description="Basic and acidic residues" evidence="23">
    <location>
        <begin position="411"/>
        <end position="424"/>
    </location>
</feature>
<organism evidence="25">
    <name type="scientific">Triatoma dimidiata</name>
    <name type="common">Kissing bug</name>
    <name type="synonym">Meccus dimidiatus</name>
    <dbReference type="NCBI Taxonomy" id="72491"/>
    <lineage>
        <taxon>Eukaryota</taxon>
        <taxon>Metazoa</taxon>
        <taxon>Ecdysozoa</taxon>
        <taxon>Arthropoda</taxon>
        <taxon>Hexapoda</taxon>
        <taxon>Insecta</taxon>
        <taxon>Pterygota</taxon>
        <taxon>Neoptera</taxon>
        <taxon>Paraneoptera</taxon>
        <taxon>Hemiptera</taxon>
        <taxon>Heteroptera</taxon>
        <taxon>Panheteroptera</taxon>
        <taxon>Cimicomorpha</taxon>
        <taxon>Reduviidae</taxon>
        <taxon>Triatominae</taxon>
        <taxon>Triatoma</taxon>
    </lineage>
</organism>
<feature type="region of interest" description="Disordered" evidence="23">
    <location>
        <begin position="223"/>
        <end position="284"/>
    </location>
</feature>
<dbReference type="PANTHER" id="PTHR15204">
    <property type="entry name" value="LARGE PROLINE-RICH PROTEIN BAG6"/>
    <property type="match status" value="1"/>
</dbReference>
<dbReference type="GO" id="GO:0030154">
    <property type="term" value="P:cell differentiation"/>
    <property type="evidence" value="ECO:0007669"/>
    <property type="project" value="UniProtKB-KW"/>
</dbReference>
<dbReference type="SUPFAM" id="SSF54236">
    <property type="entry name" value="Ubiquitin-like"/>
    <property type="match status" value="1"/>
</dbReference>
<dbReference type="InterPro" id="IPR029071">
    <property type="entry name" value="Ubiquitin-like_domsf"/>
</dbReference>
<feature type="region of interest" description="Disordered" evidence="23">
    <location>
        <begin position="71"/>
        <end position="95"/>
    </location>
</feature>
<dbReference type="FunFam" id="3.10.20.90:FF:000161">
    <property type="entry name" value="Uncharacterized protein, isoform C"/>
    <property type="match status" value="1"/>
</dbReference>
<evidence type="ECO:0000256" key="1">
    <source>
        <dbReference type="ARBA" id="ARBA00002067"/>
    </source>
</evidence>
<evidence type="ECO:0000256" key="18">
    <source>
        <dbReference type="ARBA" id="ARBA00023242"/>
    </source>
</evidence>
<keyword evidence="13" id="KW-0156">Chromatin regulator</keyword>
<name>A0A0V0G6B1_TRIDM</name>
<evidence type="ECO:0000256" key="16">
    <source>
        <dbReference type="ARBA" id="ARBA00022990"/>
    </source>
</evidence>
<keyword evidence="11" id="KW-0677">Repeat</keyword>
<keyword evidence="16" id="KW-0007">Acetylation</keyword>
<evidence type="ECO:0000256" key="19">
    <source>
        <dbReference type="ARBA" id="ARBA00029739"/>
    </source>
</evidence>
<dbReference type="InterPro" id="IPR021925">
    <property type="entry name" value="BAG6"/>
</dbReference>
<dbReference type="Pfam" id="PF00240">
    <property type="entry name" value="ubiquitin"/>
    <property type="match status" value="1"/>
</dbReference>
<keyword evidence="17" id="KW-0143">Chaperone</keyword>
<dbReference type="Gene3D" id="3.10.20.90">
    <property type="entry name" value="Phosphatidylinositol 3-kinase Catalytic Subunit, Chain A, domain 1"/>
    <property type="match status" value="1"/>
</dbReference>
<dbReference type="GO" id="GO:0051787">
    <property type="term" value="F:misfolded protein binding"/>
    <property type="evidence" value="ECO:0007669"/>
    <property type="project" value="TreeGrafter"/>
</dbReference>
<evidence type="ECO:0000256" key="23">
    <source>
        <dbReference type="SAM" id="MobiDB-lite"/>
    </source>
</evidence>
<comment type="function">
    <text evidence="21">Involved in DNA damage-induced apoptosis: following DNA damage, accumulates in the nucleus and forms a complex with p300/EP300, enhancing p300/EP300-mediated p53/TP53 acetylation leading to increase p53/TP53 transcriptional activity. When nuclear, may also act as a component of some chromatin regulator complex that regulates histone 3 'Lys-4' dimethylation (H3K4me2).</text>
</comment>
<proteinExistence type="predicted"/>
<keyword evidence="6" id="KW-0813">Transport</keyword>
<feature type="compositionally biased region" description="Polar residues" evidence="23">
    <location>
        <begin position="451"/>
        <end position="467"/>
    </location>
</feature>
<keyword evidence="7" id="KW-0963">Cytoplasm</keyword>
<dbReference type="GO" id="GO:0005576">
    <property type="term" value="C:extracellular region"/>
    <property type="evidence" value="ECO:0007669"/>
    <property type="project" value="UniProtKB-SubCell"/>
</dbReference>
<evidence type="ECO:0000256" key="11">
    <source>
        <dbReference type="ARBA" id="ARBA00022737"/>
    </source>
</evidence>
<evidence type="ECO:0000256" key="15">
    <source>
        <dbReference type="ARBA" id="ARBA00022871"/>
    </source>
</evidence>
<feature type="compositionally biased region" description="Polar residues" evidence="23">
    <location>
        <begin position="260"/>
        <end position="270"/>
    </location>
</feature>
<evidence type="ECO:0000256" key="3">
    <source>
        <dbReference type="ARBA" id="ARBA00004514"/>
    </source>
</evidence>
<sequence>MIEITIKTLDSRNHSFSVGDELTVKQLKEHIAEPVNVPAESQRLIYCGRVLVDEKKLSEYDVNGKVIHLVQRAPPSSSNDNGGNSGNDFRSTSRRQFRLVQNQNVRVDGGSGNAMYLGAMAFPADLMDAQGITMPQPRHGLSQSRLSVVRTMLRRGRYVLQNLENPNNQESPAEYNGNNIDPLALVAQAAAAAAFAASVTRNTSGQTPPPHPPIISIEADASSGVAGDVGSVPEETRTTAPEESSENASANEGTADSAAQPAQTEESQQSNRNGENGRNGRRYPGTTALAELISMVQDINTRLQPFLERYYVLMRDDPVLENPAEEQRFFNQVSELMHFMSHAYHAISDVMCDFSQPPPRLLRCRPVLIQHSAVLQTGIPIQLNLNSNSQTRGTGTNTGESNENRGASSDQDAREQEANSEERTSVANEGSGQTADTTEEIPPSQHVRPTPHTTSEQVPPQLSGRSVSLGPSNFEFFMDVGQGSITIDSVEATVVTGGGNADNETASANLPTGATSESRDNRTSQSPPDFIQNFMQALAGHMTQALDATANVRDDRANTAGAQSGGSASQMSSPPAAQGHLNTSTQPTTSTQTRSTTRPHVHIAPALQGMGMPGFFDPFLPCNSHHIRSARRRTQAQSEQTESQQHQHQQAPQQYQQQQQVAGVNAPSQDQNGTGIATVTARVPGAPTTPPPPFPPVVTAVGSDVNSFFGGGQQEGQRLDGRNSRTVRWNPNDVTFLFQAHPLQQHNFLLHYPNAPGSSGPVTLEEVMLNSPDFNYTEGVSLVTDFFVLLARNVRLLDAIGGETRMIMFNMRSAVMQFITTRLLSSGQETSNITEAVNRINGELRTILESLNGGEITMREDVDFIATLSQLNHTTIPNLIRIVLEQDEGEYWRNITYQLSQYARRLAAILLYCCHNGHDDFERLFLAFARRVIDGAPTLQSWAATRLARLLRTMCSSTDSAECVHHLLVYRMGEGPATLLPAPPPSAAASLQPPVQPPVVIPATPAPPQPQQPQVQPMEVEEPPPVPEQIADPLPDVILGAEQWHNHVPPDWVPIITRDRERQRRQAVQGPLSDAYLSGMPSKRRKVVNSNKPQSNLAKVISESMTTAVGAAGVVGSVDGLAETAGTDPTLRSAYKEQVRTTVQATLRTHPDYKPEKYPNAAKLFGPN</sequence>
<evidence type="ECO:0000256" key="8">
    <source>
        <dbReference type="ARBA" id="ARBA00022525"/>
    </source>
</evidence>
<accession>A0A0V0G6B1</accession>
<keyword evidence="15" id="KW-0744">Spermatogenesis</keyword>
<dbReference type="CDD" id="cd01809">
    <property type="entry name" value="Ubl_BAG6"/>
    <property type="match status" value="1"/>
</dbReference>
<evidence type="ECO:0000256" key="6">
    <source>
        <dbReference type="ARBA" id="ARBA00022448"/>
    </source>
</evidence>
<dbReference type="InterPro" id="IPR019954">
    <property type="entry name" value="Ubiquitin_CS"/>
</dbReference>
<keyword evidence="8" id="KW-0964">Secreted</keyword>
<feature type="compositionally biased region" description="Polar residues" evidence="23">
    <location>
        <begin position="502"/>
        <end position="516"/>
    </location>
</feature>
<dbReference type="GO" id="GO:0031593">
    <property type="term" value="F:polyubiquitin modification-dependent protein binding"/>
    <property type="evidence" value="ECO:0007669"/>
    <property type="project" value="TreeGrafter"/>
</dbReference>
<dbReference type="GO" id="GO:0071818">
    <property type="term" value="C:BAT3 complex"/>
    <property type="evidence" value="ECO:0007669"/>
    <property type="project" value="TreeGrafter"/>
</dbReference>
<dbReference type="AlphaFoldDB" id="A0A0V0G6B1"/>
<evidence type="ECO:0000256" key="13">
    <source>
        <dbReference type="ARBA" id="ARBA00022853"/>
    </source>
</evidence>
<dbReference type="Pfam" id="PF12057">
    <property type="entry name" value="BAG6"/>
    <property type="match status" value="1"/>
</dbReference>
<feature type="region of interest" description="Disordered" evidence="23">
    <location>
        <begin position="628"/>
        <end position="674"/>
    </location>
</feature>
<dbReference type="PROSITE" id="PS50053">
    <property type="entry name" value="UBIQUITIN_2"/>
    <property type="match status" value="1"/>
</dbReference>
<keyword evidence="18" id="KW-0539">Nucleus</keyword>
<protein>
    <recommendedName>
        <fullName evidence="5">Large proline-rich protein BAG6</fullName>
    </recommendedName>
    <alternativeName>
        <fullName evidence="20">BCL2-associated athanogene 6</fullName>
    </alternativeName>
    <alternativeName>
        <fullName evidence="19">HLA-B-associated transcript 3</fullName>
    </alternativeName>
</protein>
<evidence type="ECO:0000256" key="12">
    <source>
        <dbReference type="ARBA" id="ARBA00022782"/>
    </source>
</evidence>
<comment type="function">
    <text evidence="1">Released extracellularly via exosomes, it is a ligand of the natural killer/NK cells receptor NCR3 and stimulates NK cells cytotoxicity. It may thereby trigger NK cells cytotoxicity against neighboring tumor cells and immature myeloid dendritic cells (DC).</text>
</comment>
<evidence type="ECO:0000256" key="22">
    <source>
        <dbReference type="ARBA" id="ARBA00046936"/>
    </source>
</evidence>
<evidence type="ECO:0000256" key="2">
    <source>
        <dbReference type="ARBA" id="ARBA00004123"/>
    </source>
</evidence>
<feature type="compositionally biased region" description="Low complexity" evidence="23">
    <location>
        <begin position="76"/>
        <end position="88"/>
    </location>
</feature>
<feature type="compositionally biased region" description="Polar residues" evidence="23">
    <location>
        <begin position="425"/>
        <end position="436"/>
    </location>
</feature>
<feature type="compositionally biased region" description="Low complexity" evidence="23">
    <location>
        <begin position="635"/>
        <end position="660"/>
    </location>
</feature>
<dbReference type="GO" id="GO:0007283">
    <property type="term" value="P:spermatogenesis"/>
    <property type="evidence" value="ECO:0007669"/>
    <property type="project" value="UniProtKB-KW"/>
</dbReference>
<evidence type="ECO:0000256" key="4">
    <source>
        <dbReference type="ARBA" id="ARBA00004550"/>
    </source>
</evidence>
<dbReference type="PROSITE" id="PS00299">
    <property type="entry name" value="UBIQUITIN_1"/>
    <property type="match status" value="1"/>
</dbReference>
<keyword evidence="14" id="KW-0391">Immunity</keyword>
<reference evidence="25" key="1">
    <citation type="journal article" date="2018" name="J. Proteomics">
        <title>Exploring the molecular complexity of Triatoma dimidiata sialome.</title>
        <authorList>
            <person name="Santiago P.B."/>
            <person name="de Araujo C.N."/>
            <person name="Charneau S."/>
            <person name="Bastos I.M.D."/>
            <person name="Assumpcao T.C.F."/>
            <person name="Queiroz R.M.L."/>
            <person name="Praca Y.R."/>
            <person name="Cordeiro T.M."/>
            <person name="Garcia C.H.S."/>
            <person name="da Silva I.G."/>
            <person name="Raiol T."/>
            <person name="Motta F.N."/>
            <person name="de Araujo Oliveira J.V."/>
            <person name="de Sousa M.V."/>
            <person name="Ribeiro J.M.C."/>
            <person name="de Santana J.M."/>
        </authorList>
    </citation>
    <scope>NUCLEOTIDE SEQUENCE</scope>
    <source>
        <strain evidence="25">Santander</strain>
        <tissue evidence="25">Salivary glands</tissue>
    </source>
</reference>